<keyword evidence="2" id="KW-1185">Reference proteome</keyword>
<dbReference type="EMBL" id="JBBUTG010000061">
    <property type="protein sequence ID" value="MEK8035053.1"/>
    <property type="molecule type" value="Genomic_DNA"/>
</dbReference>
<evidence type="ECO:0000313" key="1">
    <source>
        <dbReference type="EMBL" id="MEK8035053.1"/>
    </source>
</evidence>
<evidence type="ECO:0000313" key="2">
    <source>
        <dbReference type="Proteomes" id="UP001371218"/>
    </source>
</evidence>
<gene>
    <name evidence="1" type="ORF">AACH06_29910</name>
</gene>
<reference evidence="1 2" key="1">
    <citation type="submission" date="2024-04" db="EMBL/GenBank/DDBJ databases">
        <title>Novel species of the genus Ideonella isolated from streams.</title>
        <authorList>
            <person name="Lu H."/>
        </authorList>
    </citation>
    <scope>NUCLEOTIDE SEQUENCE [LARGE SCALE GENOMIC DNA]</scope>
    <source>
        <strain evidence="1 2">DXS29W</strain>
    </source>
</reference>
<sequence length="158" mass="17141">MKVINVGKVQITFSSAVVTVTRRIEHRDWVDEGGSYAPQEIEIIQAKDSATVVGLSGTQREMGPHQVRVVSAAVFTPLDLARHFQDLHGVETEALLDAMFTTDYPWGKLVALNWSAMGYVPGGVTHVILPNGHPAVDLGALKLEWPSVEINPLPGAYA</sequence>
<evidence type="ECO:0008006" key="3">
    <source>
        <dbReference type="Google" id="ProtNLM"/>
    </source>
</evidence>
<accession>A0ABU9C2Y9</accession>
<comment type="caution">
    <text evidence="1">The sequence shown here is derived from an EMBL/GenBank/DDBJ whole genome shotgun (WGS) entry which is preliminary data.</text>
</comment>
<dbReference type="RefSeq" id="WP_341429488.1">
    <property type="nucleotide sequence ID" value="NZ_JBBUTG010000061.1"/>
</dbReference>
<proteinExistence type="predicted"/>
<dbReference type="Proteomes" id="UP001371218">
    <property type="component" value="Unassembled WGS sequence"/>
</dbReference>
<protein>
    <recommendedName>
        <fullName evidence="3">Phage tail protein</fullName>
    </recommendedName>
</protein>
<organism evidence="1 2">
    <name type="scientific">Ideonella lacteola</name>
    <dbReference type="NCBI Taxonomy" id="2984193"/>
    <lineage>
        <taxon>Bacteria</taxon>
        <taxon>Pseudomonadati</taxon>
        <taxon>Pseudomonadota</taxon>
        <taxon>Betaproteobacteria</taxon>
        <taxon>Burkholderiales</taxon>
        <taxon>Sphaerotilaceae</taxon>
        <taxon>Ideonella</taxon>
    </lineage>
</organism>
<name>A0ABU9C2Y9_9BURK</name>